<dbReference type="Gene3D" id="3.40.190.10">
    <property type="entry name" value="Periplasmic binding protein-like II"/>
    <property type="match status" value="2"/>
</dbReference>
<organism evidence="2">
    <name type="scientific">Candidatus Kentrum sp. FW</name>
    <dbReference type="NCBI Taxonomy" id="2126338"/>
    <lineage>
        <taxon>Bacteria</taxon>
        <taxon>Pseudomonadati</taxon>
        <taxon>Pseudomonadota</taxon>
        <taxon>Gammaproteobacteria</taxon>
        <taxon>Candidatus Kentrum</taxon>
    </lineage>
</organism>
<accession>A0A450STN3</accession>
<feature type="transmembrane region" description="Helical" evidence="1">
    <location>
        <begin position="108"/>
        <end position="125"/>
    </location>
</feature>
<sequence>MLNSKARNLIIKARSLTVEPRSLDAEARRFNAEDRNPDDEAWWFDCSSPRASGQEPVATRLCNYPGTIDMGALKVGYPRKYRFPPPTTGKMCSSSAQKGIPIMKVKKILAFLCAMVFSAAISLTPTPSNAAERMTFGGGPAGGTFQIIANAIQVYDPIKKSGFDIKARSSAGSIENLRTVDSGKSDLSAVYSGHIYLGRKGRLKNDGKRYENVLALSRFYGAPAQLVVHADSGIRRTKDLIGKKVGVGPAGSGTFTNAEIFFTHLGIWNRIERNAMAVNEAAFALGNHQLDAFWIFTAVPSGAVMLAAQTNDIAMIDLNRDAEKNHFYDHYPYFTKGAIPAGSYNGITSETPSFQDSAIWVANIEVPEETVYRLLSLIYTDEGLVHMANQKKTFRQMSIEDGIEGIVTPLHPGAVRFWKEKGILE</sequence>
<proteinExistence type="predicted"/>
<keyword evidence="1" id="KW-0812">Transmembrane</keyword>
<dbReference type="AlphaFoldDB" id="A0A450STN3"/>
<dbReference type="PANTHER" id="PTHR42941:SF1">
    <property type="entry name" value="SLL1037 PROTEIN"/>
    <property type="match status" value="1"/>
</dbReference>
<evidence type="ECO:0000256" key="1">
    <source>
        <dbReference type="SAM" id="Phobius"/>
    </source>
</evidence>
<dbReference type="EMBL" id="CAADEW010000070">
    <property type="protein sequence ID" value="VFJ57386.1"/>
    <property type="molecule type" value="Genomic_DNA"/>
</dbReference>
<evidence type="ECO:0008006" key="3">
    <source>
        <dbReference type="Google" id="ProtNLM"/>
    </source>
</evidence>
<name>A0A450STN3_9GAMM</name>
<dbReference type="CDD" id="cd13520">
    <property type="entry name" value="PBP2_TAXI_TRAP"/>
    <property type="match status" value="1"/>
</dbReference>
<dbReference type="InterPro" id="IPR011852">
    <property type="entry name" value="TRAP_TAXI"/>
</dbReference>
<keyword evidence="1" id="KW-1133">Transmembrane helix</keyword>
<dbReference type="NCBIfam" id="TIGR02122">
    <property type="entry name" value="TRAP_TAXI"/>
    <property type="match status" value="1"/>
</dbReference>
<evidence type="ECO:0000313" key="2">
    <source>
        <dbReference type="EMBL" id="VFJ57386.1"/>
    </source>
</evidence>
<keyword evidence="1" id="KW-0472">Membrane</keyword>
<dbReference type="Pfam" id="PF16868">
    <property type="entry name" value="NMT1_3"/>
    <property type="match status" value="1"/>
</dbReference>
<dbReference type="SUPFAM" id="SSF53850">
    <property type="entry name" value="Periplasmic binding protein-like II"/>
    <property type="match status" value="1"/>
</dbReference>
<reference evidence="2" key="1">
    <citation type="submission" date="2019-02" db="EMBL/GenBank/DDBJ databases">
        <authorList>
            <person name="Gruber-Vodicka R. H."/>
            <person name="Seah K. B. B."/>
        </authorList>
    </citation>
    <scope>NUCLEOTIDE SEQUENCE</scope>
    <source>
        <strain evidence="2">BECK_BZ15</strain>
    </source>
</reference>
<dbReference type="PANTHER" id="PTHR42941">
    <property type="entry name" value="SLL1037 PROTEIN"/>
    <property type="match status" value="1"/>
</dbReference>
<gene>
    <name evidence="2" type="ORF">BECKFW1821A_GA0114235_107019</name>
</gene>
<protein>
    <recommendedName>
        <fullName evidence="3">TRAP transporter solute receptor, TAXI family</fullName>
    </recommendedName>
</protein>